<reference evidence="1 2" key="1">
    <citation type="submission" date="2013-03" db="EMBL/GenBank/DDBJ databases">
        <title>The Genome Sequence of Cladophialophora yegresii CBS 114405.</title>
        <authorList>
            <consortium name="The Broad Institute Genomics Platform"/>
            <person name="Cuomo C."/>
            <person name="de Hoog S."/>
            <person name="Gorbushina A."/>
            <person name="Walker B."/>
            <person name="Young S.K."/>
            <person name="Zeng Q."/>
            <person name="Gargeya S."/>
            <person name="Fitzgerald M."/>
            <person name="Haas B."/>
            <person name="Abouelleil A."/>
            <person name="Allen A.W."/>
            <person name="Alvarado L."/>
            <person name="Arachchi H.M."/>
            <person name="Berlin A.M."/>
            <person name="Chapman S.B."/>
            <person name="Gainer-Dewar J."/>
            <person name="Goldberg J."/>
            <person name="Griggs A."/>
            <person name="Gujja S."/>
            <person name="Hansen M."/>
            <person name="Howarth C."/>
            <person name="Imamovic A."/>
            <person name="Ireland A."/>
            <person name="Larimer J."/>
            <person name="McCowan C."/>
            <person name="Murphy C."/>
            <person name="Pearson M."/>
            <person name="Poon T.W."/>
            <person name="Priest M."/>
            <person name="Roberts A."/>
            <person name="Saif S."/>
            <person name="Shea T."/>
            <person name="Sisk P."/>
            <person name="Sykes S."/>
            <person name="Wortman J."/>
            <person name="Nusbaum C."/>
            <person name="Birren B."/>
        </authorList>
    </citation>
    <scope>NUCLEOTIDE SEQUENCE [LARGE SCALE GENOMIC DNA]</scope>
    <source>
        <strain evidence="1 2">CBS 114405</strain>
    </source>
</reference>
<dbReference type="AlphaFoldDB" id="W9VF15"/>
<dbReference type="Proteomes" id="UP000019473">
    <property type="component" value="Unassembled WGS sequence"/>
</dbReference>
<evidence type="ECO:0000313" key="1">
    <source>
        <dbReference type="EMBL" id="EXJ54217.1"/>
    </source>
</evidence>
<sequence>MTPGVSQVRPAVLAVAPASSKPPPSLAIGAPAIPKPTAEVLTQPQSFDLPAFEIRVIMKALFPAATWVPAPAAAKTPDKNATYCTCPRTGPHSCGRFTTISGMPYAERLQALETTQQVQYDPHPRLCSHTGRGKKDADGAESKHRAEIFSDFCHTIQSCTNVATASKYDIDEVIRQLAVSLGVANDPLLASAEFDRAGNTLKWAIVFWVFVKTSMARYIGELELKCIKPFRSERGSAFVFC</sequence>
<organism evidence="1 2">
    <name type="scientific">Cladophialophora yegresii CBS 114405</name>
    <dbReference type="NCBI Taxonomy" id="1182544"/>
    <lineage>
        <taxon>Eukaryota</taxon>
        <taxon>Fungi</taxon>
        <taxon>Dikarya</taxon>
        <taxon>Ascomycota</taxon>
        <taxon>Pezizomycotina</taxon>
        <taxon>Eurotiomycetes</taxon>
        <taxon>Chaetothyriomycetidae</taxon>
        <taxon>Chaetothyriales</taxon>
        <taxon>Herpotrichiellaceae</taxon>
        <taxon>Cladophialophora</taxon>
    </lineage>
</organism>
<dbReference type="VEuPathDB" id="FungiDB:A1O7_09554"/>
<dbReference type="GeneID" id="19184117"/>
<protein>
    <submittedName>
        <fullName evidence="1">Uncharacterized protein</fullName>
    </submittedName>
</protein>
<dbReference type="HOGENOM" id="CLU_1151695_0_0_1"/>
<dbReference type="RefSeq" id="XP_007761732.1">
    <property type="nucleotide sequence ID" value="XM_007763542.1"/>
</dbReference>
<proteinExistence type="predicted"/>
<dbReference type="EMBL" id="AMGW01000007">
    <property type="protein sequence ID" value="EXJ54217.1"/>
    <property type="molecule type" value="Genomic_DNA"/>
</dbReference>
<accession>W9VF15</accession>
<keyword evidence="2" id="KW-1185">Reference proteome</keyword>
<name>W9VF15_9EURO</name>
<comment type="caution">
    <text evidence="1">The sequence shown here is derived from an EMBL/GenBank/DDBJ whole genome shotgun (WGS) entry which is preliminary data.</text>
</comment>
<gene>
    <name evidence="1" type="ORF">A1O7_09554</name>
</gene>
<evidence type="ECO:0000313" key="2">
    <source>
        <dbReference type="Proteomes" id="UP000019473"/>
    </source>
</evidence>